<evidence type="ECO:0000313" key="6">
    <source>
        <dbReference type="Proteomes" id="UP001165069"/>
    </source>
</evidence>
<accession>A0ABQ5QF25</accession>
<keyword evidence="3" id="KW-1133">Transmembrane helix</keyword>
<dbReference type="SUPFAM" id="SSF51735">
    <property type="entry name" value="NAD(P)-binding Rossmann-fold domains"/>
    <property type="match status" value="2"/>
</dbReference>
<organism evidence="5 6">
    <name type="scientific">Geothrix limicola</name>
    <dbReference type="NCBI Taxonomy" id="2927978"/>
    <lineage>
        <taxon>Bacteria</taxon>
        <taxon>Pseudomonadati</taxon>
        <taxon>Acidobacteriota</taxon>
        <taxon>Holophagae</taxon>
        <taxon>Holophagales</taxon>
        <taxon>Holophagaceae</taxon>
        <taxon>Geothrix</taxon>
    </lineage>
</organism>
<evidence type="ECO:0000256" key="1">
    <source>
        <dbReference type="ARBA" id="ARBA00007430"/>
    </source>
</evidence>
<gene>
    <name evidence="5" type="ORF">GETHLI_11460</name>
</gene>
<feature type="region of interest" description="Disordered" evidence="2">
    <location>
        <begin position="644"/>
        <end position="691"/>
    </location>
</feature>
<evidence type="ECO:0000259" key="4">
    <source>
        <dbReference type="Pfam" id="PF02719"/>
    </source>
</evidence>
<keyword evidence="3" id="KW-0472">Membrane</keyword>
<comment type="similarity">
    <text evidence="1">Belongs to the polysaccharide synthase family.</text>
</comment>
<dbReference type="CDD" id="cd05237">
    <property type="entry name" value="UDP_invert_4-6DH_SDR_e"/>
    <property type="match status" value="1"/>
</dbReference>
<keyword evidence="3" id="KW-0812">Transmembrane</keyword>
<dbReference type="Proteomes" id="UP001165069">
    <property type="component" value="Unassembled WGS sequence"/>
</dbReference>
<sequence>MDAHAKSAAEPMSPYVVSPILRQAGKQLLDGVLAACAWLIVEGLWTGTGWYLKQTAIWVLISLSVGGLFQLTRHVYSLTDVRDTMRLAMATLTLASLAVVLKVMTGPLGLFPPISNVAFGASILTGGFWGTLRVGCRWWRETRARKSANGKVDQRKFRTLIVGAGQAGALVLQELRRHTELGFHVIGFIDDNTSIYGERVHGIPVLGGTARLEEIVRKHKVTHAILAIPSAPGQAVRKLNSRLQSMRVQIKTVPGLYNLLGTQVWKPVIRDVSIEDVLRRDAVHLDHSALLEAIEGSVVLITGAGGSIGSELARQIATFKPKHLVLLGRGENSLWMIQRELHRLFPDQAYSLELMDIRKRNGLREIFQIYRPDIVMHAAAHKHVPFLETHPAEAVLNNIFGTMNVVEAALECGTRTLVSISTDKAVNPTNVLGASKRIAECIVLEASKKAAAGTSFVSVRFGNVLGSRGSVVPIFMEQIEQGGPITVTHPEMTRYFMTIPEASQLVLQAGVLGETGKVYVLDMGEPVKIADLAADMVRLSGLTPGRDIEIQFTGLRPGEKLHEELFLDQERSTTTLHSKVYETNPHGIDADKLAVGLEGFRKAIALPFKQRQPEIVRLLQAMVPTYTPSILGVGRYGGHAWNRRKPNSPLAPQEACRRKNPPSKDATAPWLVLNKSRVQTDEEPADRLPFSLEPWAPIDELDA</sequence>
<feature type="transmembrane region" description="Helical" evidence="3">
    <location>
        <begin position="57"/>
        <end position="76"/>
    </location>
</feature>
<feature type="transmembrane region" description="Helical" evidence="3">
    <location>
        <begin position="28"/>
        <end position="45"/>
    </location>
</feature>
<dbReference type="InterPro" id="IPR036291">
    <property type="entry name" value="NAD(P)-bd_dom_sf"/>
</dbReference>
<dbReference type="InterPro" id="IPR051203">
    <property type="entry name" value="Polysaccharide_Synthase-Rel"/>
</dbReference>
<evidence type="ECO:0000256" key="3">
    <source>
        <dbReference type="SAM" id="Phobius"/>
    </source>
</evidence>
<dbReference type="PANTHER" id="PTHR43318:SF1">
    <property type="entry name" value="POLYSACCHARIDE BIOSYNTHESIS PROTEIN EPSC-RELATED"/>
    <property type="match status" value="1"/>
</dbReference>
<keyword evidence="6" id="KW-1185">Reference proteome</keyword>
<reference evidence="5 6" key="1">
    <citation type="journal article" date="2023" name="Antonie Van Leeuwenhoek">
        <title>Mesoterricola silvestris gen. nov., sp. nov., Mesoterricola sediminis sp. nov., Geothrix oryzae sp. nov., Geothrix edaphica sp. nov., Geothrix rubra sp. nov., and Geothrix limicola sp. nov., six novel members of Acidobacteriota isolated from soils.</title>
        <authorList>
            <person name="Itoh H."/>
            <person name="Sugisawa Y."/>
            <person name="Mise K."/>
            <person name="Xu Z."/>
            <person name="Kuniyasu M."/>
            <person name="Ushijima N."/>
            <person name="Kawano K."/>
            <person name="Kobayashi E."/>
            <person name="Shiratori Y."/>
            <person name="Masuda Y."/>
            <person name="Senoo K."/>
        </authorList>
    </citation>
    <scope>NUCLEOTIDE SEQUENCE [LARGE SCALE GENOMIC DNA]</scope>
    <source>
        <strain evidence="5 6">Red804</strain>
    </source>
</reference>
<feature type="domain" description="Polysaccharide biosynthesis protein CapD-like" evidence="4">
    <location>
        <begin position="299"/>
        <end position="583"/>
    </location>
</feature>
<comment type="caution">
    <text evidence="5">The sequence shown here is derived from an EMBL/GenBank/DDBJ whole genome shotgun (WGS) entry which is preliminary data.</text>
</comment>
<evidence type="ECO:0000256" key="2">
    <source>
        <dbReference type="SAM" id="MobiDB-lite"/>
    </source>
</evidence>
<feature type="transmembrane region" description="Helical" evidence="3">
    <location>
        <begin position="88"/>
        <end position="111"/>
    </location>
</feature>
<dbReference type="Gene3D" id="3.40.50.720">
    <property type="entry name" value="NAD(P)-binding Rossmann-like Domain"/>
    <property type="match status" value="2"/>
</dbReference>
<dbReference type="InterPro" id="IPR003869">
    <property type="entry name" value="Polysac_CapD-like"/>
</dbReference>
<dbReference type="EMBL" id="BSDE01000002">
    <property type="protein sequence ID" value="GLH72644.1"/>
    <property type="molecule type" value="Genomic_DNA"/>
</dbReference>
<name>A0ABQ5QF25_9BACT</name>
<evidence type="ECO:0000313" key="5">
    <source>
        <dbReference type="EMBL" id="GLH72644.1"/>
    </source>
</evidence>
<proteinExistence type="inferred from homology"/>
<dbReference type="Pfam" id="PF13727">
    <property type="entry name" value="CoA_binding_3"/>
    <property type="match status" value="1"/>
</dbReference>
<dbReference type="Pfam" id="PF02719">
    <property type="entry name" value="Polysacc_synt_2"/>
    <property type="match status" value="1"/>
</dbReference>
<protein>
    <submittedName>
        <fullName evidence="5">Polysaccharide biosynthesis protein CapD</fullName>
    </submittedName>
</protein>
<dbReference type="PANTHER" id="PTHR43318">
    <property type="entry name" value="UDP-N-ACETYLGLUCOSAMINE 4,6-DEHYDRATASE"/>
    <property type="match status" value="1"/>
</dbReference>